<dbReference type="GO" id="GO:0019867">
    <property type="term" value="C:outer membrane"/>
    <property type="evidence" value="ECO:0007669"/>
    <property type="project" value="InterPro"/>
</dbReference>
<evidence type="ECO:0000313" key="3">
    <source>
        <dbReference type="Proteomes" id="UP000294656"/>
    </source>
</evidence>
<protein>
    <submittedName>
        <fullName evidence="2">Outer membrane protein</fullName>
    </submittedName>
</protein>
<dbReference type="OrthoDB" id="9807574at2"/>
<feature type="chain" id="PRO_5020375430" evidence="1">
    <location>
        <begin position="26"/>
        <end position="208"/>
    </location>
</feature>
<dbReference type="InterPro" id="IPR011250">
    <property type="entry name" value="OMP/PagP_B-barrel"/>
</dbReference>
<keyword evidence="3" id="KW-1185">Reference proteome</keyword>
<proteinExistence type="predicted"/>
<name>A0A4R6M686_9GAMM</name>
<dbReference type="Pfam" id="PF03922">
    <property type="entry name" value="OmpW"/>
    <property type="match status" value="1"/>
</dbReference>
<feature type="signal peptide" evidence="1">
    <location>
        <begin position="1"/>
        <end position="25"/>
    </location>
</feature>
<gene>
    <name evidence="2" type="ORF">DFP79_2908</name>
</gene>
<dbReference type="InterPro" id="IPR005618">
    <property type="entry name" value="OMPW"/>
</dbReference>
<accession>A0A4R6M686</accession>
<evidence type="ECO:0000313" key="2">
    <source>
        <dbReference type="EMBL" id="TDO96335.1"/>
    </source>
</evidence>
<dbReference type="PANTHER" id="PTHR36920">
    <property type="match status" value="1"/>
</dbReference>
<comment type="caution">
    <text evidence="2">The sequence shown here is derived from an EMBL/GenBank/DDBJ whole genome shotgun (WGS) entry which is preliminary data.</text>
</comment>
<dbReference type="PANTHER" id="PTHR36920:SF1">
    <property type="entry name" value="OUTER MEMBRANE PROTEIN W"/>
    <property type="match status" value="1"/>
</dbReference>
<dbReference type="Gene3D" id="2.40.160.20">
    <property type="match status" value="1"/>
</dbReference>
<dbReference type="Proteomes" id="UP000294656">
    <property type="component" value="Unassembled WGS sequence"/>
</dbReference>
<organism evidence="2 3">
    <name type="scientific">Marinomonas balearica</name>
    <dbReference type="NCBI Taxonomy" id="491947"/>
    <lineage>
        <taxon>Bacteria</taxon>
        <taxon>Pseudomonadati</taxon>
        <taxon>Pseudomonadota</taxon>
        <taxon>Gammaproteobacteria</taxon>
        <taxon>Oceanospirillales</taxon>
        <taxon>Oceanospirillaceae</taxon>
        <taxon>Marinomonas</taxon>
    </lineage>
</organism>
<dbReference type="SUPFAM" id="SSF56925">
    <property type="entry name" value="OMPA-like"/>
    <property type="match status" value="1"/>
</dbReference>
<dbReference type="GO" id="GO:0055085">
    <property type="term" value="P:transmembrane transport"/>
    <property type="evidence" value="ECO:0007669"/>
    <property type="project" value="TreeGrafter"/>
</dbReference>
<keyword evidence="1" id="KW-0732">Signal</keyword>
<sequence>MNFTKTLTLVSLFTSATLASTNIFAHEAGSWLIRGGVADVMPQESSDNVLNTGELEIDDNTQVAATLTYMFTDNIGFEVLAATPFTHEVKTDGLGKIAEVSHLPPSFMAQYYFGKANSDIRPYVGAGLNYTVFFDEKGYGALDGTKIELDNSLGLAAQAGVDVSINENWFANASIWYMDINTTVKTAVGNFDADIDPITVMLSAGYSF</sequence>
<evidence type="ECO:0000256" key="1">
    <source>
        <dbReference type="SAM" id="SignalP"/>
    </source>
</evidence>
<dbReference type="EMBL" id="SNXC01000014">
    <property type="protein sequence ID" value="TDO96335.1"/>
    <property type="molecule type" value="Genomic_DNA"/>
</dbReference>
<dbReference type="RefSeq" id="WP_133504631.1">
    <property type="nucleotide sequence ID" value="NZ_SNXC01000014.1"/>
</dbReference>
<dbReference type="AlphaFoldDB" id="A0A4R6M686"/>
<reference evidence="2 3" key="1">
    <citation type="submission" date="2019-03" db="EMBL/GenBank/DDBJ databases">
        <title>Genomic Encyclopedia of Type Strains, Phase III (KMG-III): the genomes of soil and plant-associated and newly described type strains.</title>
        <authorList>
            <person name="Whitman W."/>
        </authorList>
    </citation>
    <scope>NUCLEOTIDE SEQUENCE [LARGE SCALE GENOMIC DNA]</scope>
    <source>
        <strain evidence="2 3">CECT 7378</strain>
    </source>
</reference>